<evidence type="ECO:0000313" key="3">
    <source>
        <dbReference type="Proteomes" id="UP001054889"/>
    </source>
</evidence>
<dbReference type="GO" id="GO:0005886">
    <property type="term" value="C:plasma membrane"/>
    <property type="evidence" value="ECO:0007669"/>
    <property type="project" value="InterPro"/>
</dbReference>
<reference evidence="2" key="1">
    <citation type="journal article" date="2018" name="DNA Res.">
        <title>Multiple hybrid de novo genome assembly of finger millet, an orphan allotetraploid crop.</title>
        <authorList>
            <person name="Hatakeyama M."/>
            <person name="Aluri S."/>
            <person name="Balachadran M.T."/>
            <person name="Sivarajan S.R."/>
            <person name="Patrignani A."/>
            <person name="Gruter S."/>
            <person name="Poveda L."/>
            <person name="Shimizu-Inatsugi R."/>
            <person name="Baeten J."/>
            <person name="Francoijs K.J."/>
            <person name="Nataraja K.N."/>
            <person name="Reddy Y.A.N."/>
            <person name="Phadnis S."/>
            <person name="Ravikumar R.L."/>
            <person name="Schlapbach R."/>
            <person name="Sreeman S.M."/>
            <person name="Shimizu K.K."/>
        </authorList>
    </citation>
    <scope>NUCLEOTIDE SEQUENCE</scope>
</reference>
<feature type="region of interest" description="Disordered" evidence="1">
    <location>
        <begin position="95"/>
        <end position="125"/>
    </location>
</feature>
<sequence>MSSKMLYQPRPLPLPTAFPCPSSVPHLRRTHVHHRIGRVVSDLSHANHRKATTDHCVLRHQSTSNNENSSNVAGGQAKLLRFSLLFTGISAWRRRSDGTGDDTGRTKSKKEKHADQETGKRRGDLHIGQVVSKYWSMLEQLFTSSSSAGRKKRDGSSSELRHTFTSSRGGSGNAPSSKRHKGRLSSAPASLRGSPANSGYLSIGESVKTMSTSSELSTMEELQSAVQAAIAHCKSSAAASKQAAAGDDDRCKC</sequence>
<evidence type="ECO:0000313" key="2">
    <source>
        <dbReference type="EMBL" id="GJN15964.1"/>
    </source>
</evidence>
<protein>
    <recommendedName>
        <fullName evidence="4">BRI1 kinase inhibitor 1</fullName>
    </recommendedName>
</protein>
<comment type="caution">
    <text evidence="2">The sequence shown here is derived from an EMBL/GenBank/DDBJ whole genome shotgun (WGS) entry which is preliminary data.</text>
</comment>
<dbReference type="Proteomes" id="UP001054889">
    <property type="component" value="Unassembled WGS sequence"/>
</dbReference>
<feature type="compositionally biased region" description="Polar residues" evidence="1">
    <location>
        <begin position="163"/>
        <end position="176"/>
    </location>
</feature>
<feature type="region of interest" description="Disordered" evidence="1">
    <location>
        <begin position="145"/>
        <end position="198"/>
    </location>
</feature>
<dbReference type="InterPro" id="IPR039620">
    <property type="entry name" value="BKI1/MAKR1/3/4"/>
</dbReference>
<keyword evidence="3" id="KW-1185">Reference proteome</keyword>
<dbReference type="PANTHER" id="PTHR33312">
    <property type="entry name" value="MEMBRANE-ASSOCIATED KINASE REGULATOR 4-RELATED"/>
    <property type="match status" value="1"/>
</dbReference>
<dbReference type="PANTHER" id="PTHR33312:SF37">
    <property type="entry name" value="BRI1 KINASE INHIBITOR 1"/>
    <property type="match status" value="1"/>
</dbReference>
<evidence type="ECO:0008006" key="4">
    <source>
        <dbReference type="Google" id="ProtNLM"/>
    </source>
</evidence>
<dbReference type="GO" id="GO:0019210">
    <property type="term" value="F:kinase inhibitor activity"/>
    <property type="evidence" value="ECO:0007669"/>
    <property type="project" value="InterPro"/>
</dbReference>
<gene>
    <name evidence="2" type="primary">gb02913</name>
    <name evidence="2" type="ORF">PR202_gb02913</name>
</gene>
<accession>A0AAV5E0N4</accession>
<feature type="compositionally biased region" description="Basic and acidic residues" evidence="1">
    <location>
        <begin position="95"/>
        <end position="105"/>
    </location>
</feature>
<reference evidence="2" key="2">
    <citation type="submission" date="2021-12" db="EMBL/GenBank/DDBJ databases">
        <title>Resequencing data analysis of finger millet.</title>
        <authorList>
            <person name="Hatakeyama M."/>
            <person name="Aluri S."/>
            <person name="Balachadran M.T."/>
            <person name="Sivarajan S.R."/>
            <person name="Poveda L."/>
            <person name="Shimizu-Inatsugi R."/>
            <person name="Schlapbach R."/>
            <person name="Sreeman S.M."/>
            <person name="Shimizu K.K."/>
        </authorList>
    </citation>
    <scope>NUCLEOTIDE SEQUENCE</scope>
</reference>
<dbReference type="AlphaFoldDB" id="A0AAV5E0N4"/>
<evidence type="ECO:0000256" key="1">
    <source>
        <dbReference type="SAM" id="MobiDB-lite"/>
    </source>
</evidence>
<proteinExistence type="predicted"/>
<feature type="compositionally biased region" description="Basic and acidic residues" evidence="1">
    <location>
        <begin position="112"/>
        <end position="125"/>
    </location>
</feature>
<organism evidence="2 3">
    <name type="scientific">Eleusine coracana subsp. coracana</name>
    <dbReference type="NCBI Taxonomy" id="191504"/>
    <lineage>
        <taxon>Eukaryota</taxon>
        <taxon>Viridiplantae</taxon>
        <taxon>Streptophyta</taxon>
        <taxon>Embryophyta</taxon>
        <taxon>Tracheophyta</taxon>
        <taxon>Spermatophyta</taxon>
        <taxon>Magnoliopsida</taxon>
        <taxon>Liliopsida</taxon>
        <taxon>Poales</taxon>
        <taxon>Poaceae</taxon>
        <taxon>PACMAD clade</taxon>
        <taxon>Chloridoideae</taxon>
        <taxon>Cynodonteae</taxon>
        <taxon>Eleusininae</taxon>
        <taxon>Eleusine</taxon>
    </lineage>
</organism>
<name>A0AAV5E0N4_ELECO</name>
<dbReference type="EMBL" id="BQKI01000072">
    <property type="protein sequence ID" value="GJN15964.1"/>
    <property type="molecule type" value="Genomic_DNA"/>
</dbReference>